<proteinExistence type="predicted"/>
<keyword evidence="2" id="KW-0413">Isomerase</keyword>
<dbReference type="RefSeq" id="WP_253668708.1">
    <property type="nucleotide sequence ID" value="NZ_JAMTCP010000005.1"/>
</dbReference>
<dbReference type="Proteomes" id="UP001205311">
    <property type="component" value="Unassembled WGS sequence"/>
</dbReference>
<dbReference type="EMBL" id="JAMTCP010000005">
    <property type="protein sequence ID" value="MCP2257762.1"/>
    <property type="molecule type" value="Genomic_DNA"/>
</dbReference>
<dbReference type="GO" id="GO:0016853">
    <property type="term" value="F:isomerase activity"/>
    <property type="evidence" value="ECO:0007669"/>
    <property type="project" value="UniProtKB-KW"/>
</dbReference>
<dbReference type="SUPFAM" id="SSF51366">
    <property type="entry name" value="Ribulose-phoshate binding barrel"/>
    <property type="match status" value="1"/>
</dbReference>
<sequence>MRIKICGAVRTSDVELLAGMEVDLVGLRHGVAGGRGALRTVHPGRSELSAEAFLRLAAFAMATRRLRPVLVTAVDDVGWLRDVLTRSGVRWVQLHGHQGPGAVRALKTALPPWEEPVTVVKVLRVRGGDCVERSLVPAYERAGVDLFLIDAESGNGHQGGQGHQGASEAVARVADRLSRPFLLAGGASARRDAEIAPIVRHPLFYGIDVDAETRVGNGRLHPDRLEAVHHAWRTHWVKEWMTPRRRTPSGRRGAYAPVAASPVPLPYGARVPFLPRGCARPAV</sequence>
<gene>
    <name evidence="2" type="ORF">LX15_001448</name>
</gene>
<reference evidence="2 3" key="1">
    <citation type="submission" date="2022-06" db="EMBL/GenBank/DDBJ databases">
        <title>Genomic Encyclopedia of Archaeal and Bacterial Type Strains, Phase II (KMG-II): from individual species to whole genera.</title>
        <authorList>
            <person name="Goeker M."/>
        </authorList>
    </citation>
    <scope>NUCLEOTIDE SEQUENCE [LARGE SCALE GENOMIC DNA]</scope>
    <source>
        <strain evidence="2 3">DSM 40477</strain>
    </source>
</reference>
<organism evidence="2 3">
    <name type="scientific">Streptoalloteichus tenebrarius (strain ATCC 17920 / DSM 40477 / JCM 4838 / CBS 697.72 / NBRC 16177 / NCIMB 11028 / NRRL B-12390 / A12253. 1 / ISP 5477)</name>
    <name type="common">Streptomyces tenebrarius</name>
    <dbReference type="NCBI Taxonomy" id="1933"/>
    <lineage>
        <taxon>Bacteria</taxon>
        <taxon>Bacillati</taxon>
        <taxon>Actinomycetota</taxon>
        <taxon>Actinomycetes</taxon>
        <taxon>Pseudonocardiales</taxon>
        <taxon>Pseudonocardiaceae</taxon>
        <taxon>Streptoalloteichus</taxon>
    </lineage>
</organism>
<dbReference type="InterPro" id="IPR013785">
    <property type="entry name" value="Aldolase_TIM"/>
</dbReference>
<dbReference type="PANTHER" id="PTHR42894">
    <property type="entry name" value="N-(5'-PHOSPHORIBOSYL)ANTHRANILATE ISOMERASE"/>
    <property type="match status" value="1"/>
</dbReference>
<evidence type="ECO:0000313" key="3">
    <source>
        <dbReference type="Proteomes" id="UP001205311"/>
    </source>
</evidence>
<dbReference type="Gene3D" id="3.20.20.70">
    <property type="entry name" value="Aldolase class I"/>
    <property type="match status" value="1"/>
</dbReference>
<accession>A0ABT1HQH4</accession>
<evidence type="ECO:0000313" key="2">
    <source>
        <dbReference type="EMBL" id="MCP2257762.1"/>
    </source>
</evidence>
<comment type="caution">
    <text evidence="2">The sequence shown here is derived from an EMBL/GenBank/DDBJ whole genome shotgun (WGS) entry which is preliminary data.</text>
</comment>
<dbReference type="PANTHER" id="PTHR42894:SF1">
    <property type="entry name" value="N-(5'-PHOSPHORIBOSYL)ANTHRANILATE ISOMERASE"/>
    <property type="match status" value="1"/>
</dbReference>
<dbReference type="InterPro" id="IPR011060">
    <property type="entry name" value="RibuloseP-bd_barrel"/>
</dbReference>
<name>A0ABT1HQH4_STRSD</name>
<dbReference type="InterPro" id="IPR044643">
    <property type="entry name" value="TrpF_fam"/>
</dbReference>
<comment type="catalytic activity">
    <reaction evidence="1">
        <text>N-(5-phospho-beta-D-ribosyl)anthranilate = 1-(2-carboxyphenylamino)-1-deoxy-D-ribulose 5-phosphate</text>
        <dbReference type="Rhea" id="RHEA:21540"/>
        <dbReference type="ChEBI" id="CHEBI:18277"/>
        <dbReference type="ChEBI" id="CHEBI:58613"/>
        <dbReference type="EC" id="5.3.1.24"/>
    </reaction>
</comment>
<evidence type="ECO:0000256" key="1">
    <source>
        <dbReference type="ARBA" id="ARBA00001164"/>
    </source>
</evidence>
<keyword evidence="3" id="KW-1185">Reference proteome</keyword>
<protein>
    <submittedName>
        <fullName evidence="2">Phosphoribosylanthranilate isomerase</fullName>
    </submittedName>
</protein>